<dbReference type="SUPFAM" id="SSF52540">
    <property type="entry name" value="P-loop containing nucleoside triphosphate hydrolases"/>
    <property type="match status" value="1"/>
</dbReference>
<dbReference type="PROSITE" id="PS50045">
    <property type="entry name" value="SIGMA54_INTERACT_4"/>
    <property type="match status" value="1"/>
</dbReference>
<dbReference type="RefSeq" id="WP_394829961.1">
    <property type="nucleotide sequence ID" value="NZ_CP089984.1"/>
</dbReference>
<keyword evidence="2" id="KW-0067">ATP-binding</keyword>
<evidence type="ECO:0000256" key="2">
    <source>
        <dbReference type="ARBA" id="ARBA00022840"/>
    </source>
</evidence>
<dbReference type="InterPro" id="IPR027417">
    <property type="entry name" value="P-loop_NTPase"/>
</dbReference>
<name>A0ABZ2M354_9BACT</name>
<protein>
    <submittedName>
        <fullName evidence="5">Sigma 54-interacting transcriptional regulator</fullName>
    </submittedName>
</protein>
<dbReference type="InterPro" id="IPR002078">
    <property type="entry name" value="Sigma_54_int"/>
</dbReference>
<evidence type="ECO:0000256" key="3">
    <source>
        <dbReference type="SAM" id="MobiDB-lite"/>
    </source>
</evidence>
<evidence type="ECO:0000313" key="6">
    <source>
        <dbReference type="Proteomes" id="UP001370348"/>
    </source>
</evidence>
<gene>
    <name evidence="5" type="ORF">LZC94_10415</name>
</gene>
<accession>A0ABZ2M354</accession>
<keyword evidence="1" id="KW-0547">Nucleotide-binding</keyword>
<feature type="compositionally biased region" description="Gly residues" evidence="3">
    <location>
        <begin position="335"/>
        <end position="345"/>
    </location>
</feature>
<dbReference type="Gene3D" id="3.40.50.300">
    <property type="entry name" value="P-loop containing nucleotide triphosphate hydrolases"/>
    <property type="match status" value="1"/>
</dbReference>
<feature type="region of interest" description="Disordered" evidence="3">
    <location>
        <begin position="302"/>
        <end position="345"/>
    </location>
</feature>
<dbReference type="PANTHER" id="PTHR32071">
    <property type="entry name" value="TRANSCRIPTIONAL REGULATORY PROTEIN"/>
    <property type="match status" value="1"/>
</dbReference>
<keyword evidence="6" id="KW-1185">Reference proteome</keyword>
<proteinExistence type="predicted"/>
<sequence>MQRIFARAVQLVDGAEPLHITGEPGTGKRYFAEALHRQSARAEKPFLVVDCKAIAYDQLEDELFGREAGAYPEAPKKDSVFVAADGGTVYLNEVERLPLEAQARLLLVVERGEVRARNQSRPRAVDVRIITSNSVDLAGRVNDGMFHADLYARLCKTRLHFPALRERRRDIELLTRAILVDIGYAKAFDALDRDTVGWMKRQEWREGNIAQLRHVLAHAAGRWMAEGGRLDVETSFFVHRETDPLRSEASRREIALRVLTRDGSEWSWESAKRVAASLLYEALERKTGGVVLRMAKLAGTSRHHVYKHHTGERGRNDDGKRETKSTKLRASPRGGTDGDVGSTGR</sequence>
<dbReference type="EMBL" id="CP089984">
    <property type="protein sequence ID" value="WXB17663.1"/>
    <property type="molecule type" value="Genomic_DNA"/>
</dbReference>
<evidence type="ECO:0000256" key="1">
    <source>
        <dbReference type="ARBA" id="ARBA00022741"/>
    </source>
</evidence>
<organism evidence="5 6">
    <name type="scientific">Pendulispora albinea</name>
    <dbReference type="NCBI Taxonomy" id="2741071"/>
    <lineage>
        <taxon>Bacteria</taxon>
        <taxon>Pseudomonadati</taxon>
        <taxon>Myxococcota</taxon>
        <taxon>Myxococcia</taxon>
        <taxon>Myxococcales</taxon>
        <taxon>Sorangiineae</taxon>
        <taxon>Pendulisporaceae</taxon>
        <taxon>Pendulispora</taxon>
    </lineage>
</organism>
<evidence type="ECO:0000259" key="4">
    <source>
        <dbReference type="PROSITE" id="PS50045"/>
    </source>
</evidence>
<dbReference type="Pfam" id="PF00158">
    <property type="entry name" value="Sigma54_activat"/>
    <property type="match status" value="1"/>
</dbReference>
<dbReference type="Proteomes" id="UP001370348">
    <property type="component" value="Chromosome"/>
</dbReference>
<evidence type="ECO:0000313" key="5">
    <source>
        <dbReference type="EMBL" id="WXB17663.1"/>
    </source>
</evidence>
<feature type="compositionally biased region" description="Basic and acidic residues" evidence="3">
    <location>
        <begin position="309"/>
        <end position="325"/>
    </location>
</feature>
<dbReference type="CDD" id="cd00009">
    <property type="entry name" value="AAA"/>
    <property type="match status" value="1"/>
</dbReference>
<reference evidence="5 6" key="1">
    <citation type="submission" date="2021-12" db="EMBL/GenBank/DDBJ databases">
        <title>Discovery of the Pendulisporaceae a myxobacterial family with distinct sporulation behavior and unique specialized metabolism.</title>
        <authorList>
            <person name="Garcia R."/>
            <person name="Popoff A."/>
            <person name="Bader C.D."/>
            <person name="Loehr J."/>
            <person name="Walesch S."/>
            <person name="Walt C."/>
            <person name="Boldt J."/>
            <person name="Bunk B."/>
            <person name="Haeckl F.J.F.P.J."/>
            <person name="Gunesch A.P."/>
            <person name="Birkelbach J."/>
            <person name="Nuebel U."/>
            <person name="Pietschmann T."/>
            <person name="Bach T."/>
            <person name="Mueller R."/>
        </authorList>
    </citation>
    <scope>NUCLEOTIDE SEQUENCE [LARGE SCALE GENOMIC DNA]</scope>
    <source>
        <strain evidence="5 6">MSr11954</strain>
    </source>
</reference>
<dbReference type="Gene3D" id="1.10.8.60">
    <property type="match status" value="1"/>
</dbReference>
<feature type="domain" description="Sigma-54 factor interaction" evidence="4">
    <location>
        <begin position="1"/>
        <end position="221"/>
    </location>
</feature>